<dbReference type="InterPro" id="IPR013785">
    <property type="entry name" value="Aldolase_TIM"/>
</dbReference>
<comment type="pathway">
    <text evidence="1">Carbohydrate acid metabolism.</text>
</comment>
<keyword evidence="4" id="KW-0456">Lyase</keyword>
<dbReference type="PANTHER" id="PTHR30246:SF1">
    <property type="entry name" value="2-DEHYDRO-3-DEOXY-6-PHOSPHOGALACTONATE ALDOLASE-RELATED"/>
    <property type="match status" value="1"/>
</dbReference>
<evidence type="ECO:0000256" key="1">
    <source>
        <dbReference type="ARBA" id="ARBA00004761"/>
    </source>
</evidence>
<dbReference type="InterPro" id="IPR000887">
    <property type="entry name" value="Aldlse_KDPG_KHG"/>
</dbReference>
<keyword evidence="7" id="KW-1185">Reference proteome</keyword>
<evidence type="ECO:0000256" key="3">
    <source>
        <dbReference type="ARBA" id="ARBA00011233"/>
    </source>
</evidence>
<dbReference type="EMBL" id="JBHTCQ010000002">
    <property type="protein sequence ID" value="MFC7405811.1"/>
    <property type="molecule type" value="Genomic_DNA"/>
</dbReference>
<protein>
    <submittedName>
        <fullName evidence="6">Bifunctional 4-hydroxy-2-oxoglutarate aldolase/2-dehydro-3-deoxy-phosphogluconate aldolase</fullName>
    </submittedName>
</protein>
<evidence type="ECO:0000256" key="4">
    <source>
        <dbReference type="ARBA" id="ARBA00023239"/>
    </source>
</evidence>
<organism evidence="6 7">
    <name type="scientific">Georgenia alba</name>
    <dbReference type="NCBI Taxonomy" id="2233858"/>
    <lineage>
        <taxon>Bacteria</taxon>
        <taxon>Bacillati</taxon>
        <taxon>Actinomycetota</taxon>
        <taxon>Actinomycetes</taxon>
        <taxon>Micrococcales</taxon>
        <taxon>Bogoriellaceae</taxon>
        <taxon>Georgenia</taxon>
    </lineage>
</organism>
<sequence length="210" mass="20977">MPETGAPSGIIAIVRLRRERAVDEIARALVAGGVGAVEVTIDTPGALEAIGRWRDDGGALVGVGTVRTPDHARRAIDSGAQFLVTPTTVSGVLAVARDAGVPIVPGALSPTEIDAAWQQGAAAVKVFPADALGGPAYVKAVQAPLPDVPLVPTGGVNAENARAYAALGCVGVGVGSALVDEGTVAAAHWDVLTDRASALQAAWSAGLTAR</sequence>
<gene>
    <name evidence="6" type="ORF">ACFQQL_11875</name>
</gene>
<dbReference type="RefSeq" id="WP_382394585.1">
    <property type="nucleotide sequence ID" value="NZ_JBHTCQ010000002.1"/>
</dbReference>
<name>A0ABW2Q9L0_9MICO</name>
<dbReference type="NCBIfam" id="TIGR01182">
    <property type="entry name" value="eda"/>
    <property type="match status" value="1"/>
</dbReference>
<evidence type="ECO:0000313" key="7">
    <source>
        <dbReference type="Proteomes" id="UP001596455"/>
    </source>
</evidence>
<reference evidence="7" key="1">
    <citation type="journal article" date="2019" name="Int. J. Syst. Evol. Microbiol.">
        <title>The Global Catalogue of Microorganisms (GCM) 10K type strain sequencing project: providing services to taxonomists for standard genome sequencing and annotation.</title>
        <authorList>
            <consortium name="The Broad Institute Genomics Platform"/>
            <consortium name="The Broad Institute Genome Sequencing Center for Infectious Disease"/>
            <person name="Wu L."/>
            <person name="Ma J."/>
        </authorList>
    </citation>
    <scope>NUCLEOTIDE SEQUENCE [LARGE SCALE GENOMIC DNA]</scope>
    <source>
        <strain evidence="7">JCM 1490</strain>
    </source>
</reference>
<dbReference type="Proteomes" id="UP001596455">
    <property type="component" value="Unassembled WGS sequence"/>
</dbReference>
<comment type="subunit">
    <text evidence="3">Homotrimer.</text>
</comment>
<dbReference type="CDD" id="cd00452">
    <property type="entry name" value="KDPG_aldolase"/>
    <property type="match status" value="1"/>
</dbReference>
<comment type="caution">
    <text evidence="6">The sequence shown here is derived from an EMBL/GenBank/DDBJ whole genome shotgun (WGS) entry which is preliminary data.</text>
</comment>
<evidence type="ECO:0000256" key="2">
    <source>
        <dbReference type="ARBA" id="ARBA00006906"/>
    </source>
</evidence>
<evidence type="ECO:0000256" key="5">
    <source>
        <dbReference type="ARBA" id="ARBA00023277"/>
    </source>
</evidence>
<comment type="similarity">
    <text evidence="2">Belongs to the KHG/KDPG aldolase family.</text>
</comment>
<accession>A0ABW2Q9L0</accession>
<dbReference type="PANTHER" id="PTHR30246">
    <property type="entry name" value="2-KETO-3-DEOXY-6-PHOSPHOGLUCONATE ALDOLASE"/>
    <property type="match status" value="1"/>
</dbReference>
<keyword evidence="5" id="KW-0119">Carbohydrate metabolism</keyword>
<dbReference type="Pfam" id="PF01081">
    <property type="entry name" value="Aldolase"/>
    <property type="match status" value="1"/>
</dbReference>
<dbReference type="SUPFAM" id="SSF51569">
    <property type="entry name" value="Aldolase"/>
    <property type="match status" value="1"/>
</dbReference>
<evidence type="ECO:0000313" key="6">
    <source>
        <dbReference type="EMBL" id="MFC7405811.1"/>
    </source>
</evidence>
<proteinExistence type="inferred from homology"/>
<dbReference type="Gene3D" id="3.20.20.70">
    <property type="entry name" value="Aldolase class I"/>
    <property type="match status" value="1"/>
</dbReference>